<dbReference type="InterPro" id="IPR056165">
    <property type="entry name" value="Beta-prop_ELP1_2nd"/>
</dbReference>
<feature type="domain" description="ELP1 first N-terminal beta-propeller" evidence="7">
    <location>
        <begin position="56"/>
        <end position="334"/>
    </location>
</feature>
<comment type="caution">
    <text evidence="12">The sequence shown here is derived from an EMBL/GenBank/DDBJ whole genome shotgun (WGS) entry which is preliminary data.</text>
</comment>
<evidence type="ECO:0000256" key="4">
    <source>
        <dbReference type="ARBA" id="ARBA00022694"/>
    </source>
</evidence>
<evidence type="ECO:0000259" key="7">
    <source>
        <dbReference type="Pfam" id="PF04762"/>
    </source>
</evidence>
<dbReference type="GO" id="GO:0005634">
    <property type="term" value="C:nucleus"/>
    <property type="evidence" value="ECO:0007669"/>
    <property type="project" value="UniProtKB-SubCell"/>
</dbReference>
<dbReference type="InterPro" id="IPR015943">
    <property type="entry name" value="WD40/YVTN_repeat-like_dom_sf"/>
</dbReference>
<dbReference type="STRING" id="7375.A0A0L0BUN3"/>
<evidence type="ECO:0000256" key="5">
    <source>
        <dbReference type="ARBA" id="ARBA00029535"/>
    </source>
</evidence>
<dbReference type="Pfam" id="PF23797">
    <property type="entry name" value="Beta-prop_ELP1_2nd"/>
    <property type="match status" value="1"/>
</dbReference>
<evidence type="ECO:0000313" key="12">
    <source>
        <dbReference type="EMBL" id="KNC23741.1"/>
    </source>
</evidence>
<dbReference type="SUPFAM" id="SSF69322">
    <property type="entry name" value="Tricorn protease domain 2"/>
    <property type="match status" value="1"/>
</dbReference>
<feature type="domain" description="ELP1 TPR" evidence="9">
    <location>
        <begin position="871"/>
        <end position="1028"/>
    </location>
</feature>
<dbReference type="EMBL" id="JRES01001304">
    <property type="protein sequence ID" value="KNC23741.1"/>
    <property type="molecule type" value="Genomic_DNA"/>
</dbReference>
<evidence type="ECO:0000259" key="11">
    <source>
        <dbReference type="Pfam" id="PF23936"/>
    </source>
</evidence>
<proteinExistence type="inferred from homology"/>
<evidence type="ECO:0000259" key="8">
    <source>
        <dbReference type="Pfam" id="PF23797"/>
    </source>
</evidence>
<dbReference type="InterPro" id="IPR056169">
    <property type="entry name" value="HB_ELP1"/>
</dbReference>
<name>A0A0L0BUN3_LUCCU</name>
<dbReference type="Pfam" id="PF23878">
    <property type="entry name" value="TPR_ELP1"/>
    <property type="match status" value="1"/>
</dbReference>
<dbReference type="PIRSF" id="PIRSF017233">
    <property type="entry name" value="IKAP"/>
    <property type="match status" value="1"/>
</dbReference>
<dbReference type="OMA" id="WRESLYC"/>
<evidence type="ECO:0000256" key="2">
    <source>
        <dbReference type="ARBA" id="ARBA00006086"/>
    </source>
</evidence>
<evidence type="ECO:0000256" key="3">
    <source>
        <dbReference type="ARBA" id="ARBA00022490"/>
    </source>
</evidence>
<feature type="domain" description="ELP1 three-helical bundle" evidence="11">
    <location>
        <begin position="1050"/>
        <end position="1213"/>
    </location>
</feature>
<comment type="similarity">
    <text evidence="2 6">Belongs to the ELP1/IKA1 family.</text>
</comment>
<protein>
    <recommendedName>
        <fullName evidence="5 6">Elongator complex protein 1</fullName>
    </recommendedName>
</protein>
<dbReference type="PANTHER" id="PTHR12747:SF0">
    <property type="entry name" value="ELONGATOR COMPLEX PROTEIN 1"/>
    <property type="match status" value="1"/>
</dbReference>
<feature type="domain" description="ELP1 alpha-solenoid" evidence="10">
    <location>
        <begin position="660"/>
        <end position="864"/>
    </location>
</feature>
<dbReference type="Pfam" id="PF04762">
    <property type="entry name" value="Beta-prop_ELP1_1st"/>
    <property type="match status" value="1"/>
</dbReference>
<organism evidence="12 13">
    <name type="scientific">Lucilia cuprina</name>
    <name type="common">Green bottle fly</name>
    <name type="synonym">Australian sheep blowfly</name>
    <dbReference type="NCBI Taxonomy" id="7375"/>
    <lineage>
        <taxon>Eukaryota</taxon>
        <taxon>Metazoa</taxon>
        <taxon>Ecdysozoa</taxon>
        <taxon>Arthropoda</taxon>
        <taxon>Hexapoda</taxon>
        <taxon>Insecta</taxon>
        <taxon>Pterygota</taxon>
        <taxon>Neoptera</taxon>
        <taxon>Endopterygota</taxon>
        <taxon>Diptera</taxon>
        <taxon>Brachycera</taxon>
        <taxon>Muscomorpha</taxon>
        <taxon>Oestroidea</taxon>
        <taxon>Calliphoridae</taxon>
        <taxon>Luciliinae</taxon>
        <taxon>Lucilia</taxon>
    </lineage>
</organism>
<dbReference type="PANTHER" id="PTHR12747">
    <property type="entry name" value="ELONGATOR COMPLEX PROTEIN 1"/>
    <property type="match status" value="1"/>
</dbReference>
<dbReference type="InterPro" id="IPR056164">
    <property type="entry name" value="Beta-prop_ELP1_1st"/>
</dbReference>
<accession>A0A0L0BUN3</accession>
<dbReference type="GO" id="GO:0033588">
    <property type="term" value="C:elongator holoenzyme complex"/>
    <property type="evidence" value="ECO:0007669"/>
    <property type="project" value="InterPro"/>
</dbReference>
<evidence type="ECO:0000313" key="13">
    <source>
        <dbReference type="Proteomes" id="UP000037069"/>
    </source>
</evidence>
<dbReference type="Pfam" id="PF23936">
    <property type="entry name" value="HB_ELP1"/>
    <property type="match status" value="1"/>
</dbReference>
<comment type="subcellular location">
    <subcellularLocation>
        <location evidence="6">Cytoplasm</location>
    </subcellularLocation>
    <subcellularLocation>
        <location evidence="6">Nucleus</location>
    </subcellularLocation>
</comment>
<dbReference type="InterPro" id="IPR006849">
    <property type="entry name" value="Elp1"/>
</dbReference>
<sequence>MRNLKLKYNQQYTQGIAQAKYLLINPNSGKSDDNRFVVTDDKLFLYKPGSTEPPKVLAEVPDIVAAEYLALENEICLATTVGEVLLVNPDSLLVNEGTFCDVGIECMSWSPDQEVVVFVTKHHNVVVMTCTYDPLAEHSLSDENAEAEGEFVNVGWGKKETQFHGSEGKQAAKQKLDDGTKVNVEELPQDIHVDWRADGAYFVVSYVSSAKGRTFKVFDKEGKLQYVAEKQPSLSPAVSWRPSGNWIAVPQRLPNKSCIALFEKNGLRHRELVLPFDLQNEPVESIKWSSDSEILCLKTQHKLYLYTIGNYHWYLKQVLEFSPENQINYLIWDNRIGEEKTLHLLFENGKYLVYKWHWSIDRFNRSGLVCVVDGKRLLLTDFSKAVIPPPMCSQELLLENEAFIAAICLQGVQEDLQLCIYDSKHNIHLFKAKVTAPTKFTKLGVLKSLESSDSLQPLQYANLQWFESFEDTYLLAYNTQDNVTALKFFSLDLTQNCLKAVSTVNIAGTIYTLAPSGREQPCELFYQLMDDCRLMQLVFDVDSNRETSRRLHAEFENLIEQLETFIRPLEAETFTIALTINQVLFINTQRSAQDVTSFCMAGNYLTFTKLASLHFLRLSDLCLVNERRLERGSKLITTVSQSARTVLQMPRGNLEAICPRVLSLELVGALLESQKYCLAFDMLRKQRINLNILCDHNMCDFVNRLDVFLQEIQNPNWLNLFLSDLQNEDFTKTMYSSNYKENSQTYPEDFKIANKILYLCKALCARMEQSSEKRYRLPILTAYVKMGELEKALELIWQDKRNDNNTDGSGTAAAEDALKYLLYLVDVNELYNVALGTYDFGLVLFVAQKSQKDPKEYLAFLNELKSYELNYRKFKIDEHLKRFAKALKHIANCGKEKFDEALAFIKIHEYYAQALRAYREDEDCYREICLAFADYLRGKGKFENASILYERGHNMQQALLSAKHVLDWQRVLMLAKKIDPESVATVANSLISPLQEQGKHLEAFELAKKYSNNFTSALECLFAGKLFLTAIYEINVNEDGDQKEELLQNLLIPKLLAYHEILSNNLTADQAEFIKHKARLLEVRIERSKQAQNLLDGNDQMDIDECDLLSDTTSLRSSRYTASSRGTGKTFRSSKNRRKHERKLLSFKPGNPFEDIAYISALYTQITKCFNQQQHIHDTCKALVLCNKENEATDLQQQLKVLLRLMQDSLDDIWIPEMLSVTAAQQFLQGPNFDYTQLQNEQRYAMLDPIKRFKPQLNIIDWEHEILQL</sequence>
<dbReference type="AlphaFoldDB" id="A0A0L0BUN3"/>
<keyword evidence="4" id="KW-0819">tRNA processing</keyword>
<dbReference type="GO" id="GO:0000049">
    <property type="term" value="F:tRNA binding"/>
    <property type="evidence" value="ECO:0007669"/>
    <property type="project" value="TreeGrafter"/>
</dbReference>
<dbReference type="InterPro" id="IPR056166">
    <property type="entry name" value="TPR_ELP1"/>
</dbReference>
<keyword evidence="13" id="KW-1185">Reference proteome</keyword>
<comment type="pathway">
    <text evidence="1">tRNA modification; 5-methoxycarbonylmethyl-2-thiouridine-tRNA biosynthesis.</text>
</comment>
<dbReference type="GO" id="GO:0002926">
    <property type="term" value="P:tRNA wobble base 5-methoxycarbonylmethyl-2-thiouridinylation"/>
    <property type="evidence" value="ECO:0007669"/>
    <property type="project" value="TreeGrafter"/>
</dbReference>
<reference evidence="12 13" key="1">
    <citation type="journal article" date="2015" name="Nat. Commun.">
        <title>Lucilia cuprina genome unlocks parasitic fly biology to underpin future interventions.</title>
        <authorList>
            <person name="Anstead C.A."/>
            <person name="Korhonen P.K."/>
            <person name="Young N.D."/>
            <person name="Hall R.S."/>
            <person name="Jex A.R."/>
            <person name="Murali S.C."/>
            <person name="Hughes D.S."/>
            <person name="Lee S.F."/>
            <person name="Perry T."/>
            <person name="Stroehlein A.J."/>
            <person name="Ansell B.R."/>
            <person name="Breugelmans B."/>
            <person name="Hofmann A."/>
            <person name="Qu J."/>
            <person name="Dugan S."/>
            <person name="Lee S.L."/>
            <person name="Chao H."/>
            <person name="Dinh H."/>
            <person name="Han Y."/>
            <person name="Doddapaneni H.V."/>
            <person name="Worley K.C."/>
            <person name="Muzny D.M."/>
            <person name="Ioannidis P."/>
            <person name="Waterhouse R.M."/>
            <person name="Zdobnov E.M."/>
            <person name="James P.J."/>
            <person name="Bagnall N.H."/>
            <person name="Kotze A.C."/>
            <person name="Gibbs R.A."/>
            <person name="Richards S."/>
            <person name="Batterham P."/>
            <person name="Gasser R.B."/>
        </authorList>
    </citation>
    <scope>NUCLEOTIDE SEQUENCE [LARGE SCALE GENOMIC DNA]</scope>
    <source>
        <strain evidence="12 13">LS</strain>
        <tissue evidence="12">Full body</tissue>
    </source>
</reference>
<keyword evidence="3 6" id="KW-0963">Cytoplasm</keyword>
<dbReference type="Pfam" id="PF23925">
    <property type="entry name" value="A-sol_ELP1"/>
    <property type="match status" value="1"/>
</dbReference>
<dbReference type="InterPro" id="IPR056167">
    <property type="entry name" value="A-sol_ELP1"/>
</dbReference>
<evidence type="ECO:0000256" key="6">
    <source>
        <dbReference type="PIRNR" id="PIRNR017233"/>
    </source>
</evidence>
<gene>
    <name evidence="12" type="ORF">FF38_01204</name>
</gene>
<comment type="function">
    <text evidence="6">Component of the elongator complex which is required for multiple tRNA modifications, including mcm5U (5-methoxycarbonylmethyl uridine), mcm5s2U (5-methoxycarbonylmethyl-2-thiouridine), and ncm5U (5-carbamoylmethyl uridine). The elongator complex catalyzes formation of carboxymethyluridine in the wobble base at position 34 in tRNAs.</text>
</comment>
<dbReference type="Proteomes" id="UP000037069">
    <property type="component" value="Unassembled WGS sequence"/>
</dbReference>
<evidence type="ECO:0000259" key="10">
    <source>
        <dbReference type="Pfam" id="PF23925"/>
    </source>
</evidence>
<dbReference type="UniPathway" id="UPA00988"/>
<dbReference type="Gene3D" id="2.130.10.10">
    <property type="entry name" value="YVTN repeat-like/Quinoprotein amine dehydrogenase"/>
    <property type="match status" value="1"/>
</dbReference>
<dbReference type="OrthoDB" id="40048at2759"/>
<dbReference type="GO" id="GO:0005829">
    <property type="term" value="C:cytosol"/>
    <property type="evidence" value="ECO:0007669"/>
    <property type="project" value="TreeGrafter"/>
</dbReference>
<keyword evidence="6" id="KW-0539">Nucleus</keyword>
<evidence type="ECO:0000259" key="9">
    <source>
        <dbReference type="Pfam" id="PF23878"/>
    </source>
</evidence>
<evidence type="ECO:0000256" key="1">
    <source>
        <dbReference type="ARBA" id="ARBA00005043"/>
    </source>
</evidence>
<feature type="domain" description="ELP1 N-terminal second beta-propeller" evidence="8">
    <location>
        <begin position="371"/>
        <end position="636"/>
    </location>
</feature>